<evidence type="ECO:0000256" key="4">
    <source>
        <dbReference type="ARBA" id="ARBA00022692"/>
    </source>
</evidence>
<dbReference type="Gene3D" id="2.170.130.10">
    <property type="entry name" value="TonB-dependent receptor, plug domain"/>
    <property type="match status" value="1"/>
</dbReference>
<dbReference type="Pfam" id="PF07715">
    <property type="entry name" value="Plug"/>
    <property type="match status" value="1"/>
</dbReference>
<dbReference type="InterPro" id="IPR012910">
    <property type="entry name" value="Plug_dom"/>
</dbReference>
<dbReference type="SUPFAM" id="SSF56935">
    <property type="entry name" value="Porins"/>
    <property type="match status" value="1"/>
</dbReference>
<dbReference type="PANTHER" id="PTHR40980">
    <property type="entry name" value="PLUG DOMAIN-CONTAINING PROTEIN"/>
    <property type="match status" value="1"/>
</dbReference>
<name>A0AAQ0RV03_9BACE</name>
<dbReference type="RefSeq" id="WP_118448162.1">
    <property type="nucleotide sequence ID" value="NZ_QRWT01000001.1"/>
</dbReference>
<dbReference type="SUPFAM" id="SSF49464">
    <property type="entry name" value="Carboxypeptidase regulatory domain-like"/>
    <property type="match status" value="1"/>
</dbReference>
<dbReference type="AlphaFoldDB" id="A0AAQ0RV03"/>
<evidence type="ECO:0000256" key="5">
    <source>
        <dbReference type="ARBA" id="ARBA00023136"/>
    </source>
</evidence>
<comment type="similarity">
    <text evidence="7">Belongs to the TonB-dependent receptor family.</text>
</comment>
<evidence type="ECO:0000259" key="9">
    <source>
        <dbReference type="Pfam" id="PF07715"/>
    </source>
</evidence>
<dbReference type="InterPro" id="IPR037066">
    <property type="entry name" value="Plug_dom_sf"/>
</dbReference>
<evidence type="ECO:0000256" key="8">
    <source>
        <dbReference type="SAM" id="SignalP"/>
    </source>
</evidence>
<feature type="signal peptide" evidence="8">
    <location>
        <begin position="1"/>
        <end position="20"/>
    </location>
</feature>
<keyword evidence="3 7" id="KW-1134">Transmembrane beta strand</keyword>
<comment type="caution">
    <text evidence="11">The sequence shown here is derived from an EMBL/GenBank/DDBJ whole genome shotgun (WGS) entry which is preliminary data.</text>
</comment>
<evidence type="ECO:0000259" key="10">
    <source>
        <dbReference type="Pfam" id="PF14905"/>
    </source>
</evidence>
<dbReference type="GO" id="GO:0009279">
    <property type="term" value="C:cell outer membrane"/>
    <property type="evidence" value="ECO:0007669"/>
    <property type="project" value="UniProtKB-SubCell"/>
</dbReference>
<sequence length="841" mass="93658">MKIKCSLLLIMLVVSSLVAAQNAAPLFQIKGVLLDSLTQEGEPYATIKIVKKEAPAKALKMLVTDMKGKFQEKVPGTGNFVMTISSIGRNTIVKDFTVKAGEKIVDFGTLYVTDASNELGQVEVVAQKPLVKVDVDKIEYNIEDDPDSKTNSVIEMLRKVPLVTVDGEDNIQVNGSSSFKIHVNGKPNNMMSNNPKEVLKSMPANTIKYIEVITSPGAKYDAEGVGGILNIVTVGSGFEGYTATFSGRASNMGLGGGAYATIKQGKLTLTGNYNYSYNNQPTSYSDSYREDYNSTDQKYLESTNESDYSGQFQHGNVEASYEIDTLRLITMSVGMYGGGNDNESKGNTDMWNEARDAKAYSYRTLTEGDGSWYSIRGNIDYQRTSKKNKNRMLTLSYKINTQPQESDNYNRYLDRYQVPEAFQLYNSHTFGKTNTTEHTFQVDYTTPIGKLHTIETGVKYIIRNNTSENNFEEDKSSDGNGNYVYNEDRSSNYKHLNDILAAYLGYTLRYKDFTFKPGVRFEHTAQDVRYIVGAGEDFKVDYNDVVPSVSMGIKLGPTQTLRGGYDMRIYRPGIWYLNPYFDDRNPMFISQGNSELKSEKSHAFNLSYSSFTAKFNVNVSLRHSFNNNGIENVSRLIGEGGEYFGPDHEHFAPEGALYSTYENIGKSRNTNMSLYLNWNASPKTRIYINGRGGYSDLKSPSRNLHNYGWQGSMYGGIQHTFPWKLRASLNAGGSTPYISLQGKGSGYSYYSLSVNRSFLKDRLTVSVYGSNLFSKYMNFNNTTFGDNFYSTSKSRYPNRSFGMSISYRIGELKASVKKAARSISNDDVKGGGGGAQGGGGE</sequence>
<evidence type="ECO:0000256" key="6">
    <source>
        <dbReference type="ARBA" id="ARBA00023237"/>
    </source>
</evidence>
<keyword evidence="11" id="KW-0675">Receptor</keyword>
<evidence type="ECO:0000313" key="11">
    <source>
        <dbReference type="EMBL" id="RGT58573.1"/>
    </source>
</evidence>
<keyword evidence="8" id="KW-0732">Signal</keyword>
<keyword evidence="6 7" id="KW-0998">Cell outer membrane</keyword>
<keyword evidence="2 7" id="KW-0813">Transport</keyword>
<keyword evidence="5 7" id="KW-0472">Membrane</keyword>
<comment type="subcellular location">
    <subcellularLocation>
        <location evidence="1 7">Cell outer membrane</location>
        <topology evidence="1 7">Multi-pass membrane protein</topology>
    </subcellularLocation>
</comment>
<dbReference type="EMBL" id="QRWT01000001">
    <property type="protein sequence ID" value="RGT58573.1"/>
    <property type="molecule type" value="Genomic_DNA"/>
</dbReference>
<dbReference type="InterPro" id="IPR041700">
    <property type="entry name" value="OMP_b-brl_3"/>
</dbReference>
<feature type="domain" description="Outer membrane protein beta-barrel" evidence="10">
    <location>
        <begin position="387"/>
        <end position="807"/>
    </location>
</feature>
<accession>A0AAQ0RV03</accession>
<keyword evidence="4 7" id="KW-0812">Transmembrane</keyword>
<organism evidence="11 12">
    <name type="scientific">Bacteroides intestinalis</name>
    <dbReference type="NCBI Taxonomy" id="329854"/>
    <lineage>
        <taxon>Bacteria</taxon>
        <taxon>Pseudomonadati</taxon>
        <taxon>Bacteroidota</taxon>
        <taxon>Bacteroidia</taxon>
        <taxon>Bacteroidales</taxon>
        <taxon>Bacteroidaceae</taxon>
        <taxon>Bacteroides</taxon>
    </lineage>
</organism>
<dbReference type="InterPro" id="IPR039426">
    <property type="entry name" value="TonB-dep_rcpt-like"/>
</dbReference>
<feature type="domain" description="TonB-dependent receptor plug" evidence="9">
    <location>
        <begin position="143"/>
        <end position="228"/>
    </location>
</feature>
<evidence type="ECO:0000256" key="7">
    <source>
        <dbReference type="PROSITE-ProRule" id="PRU01360"/>
    </source>
</evidence>
<feature type="chain" id="PRO_5042877195" evidence="8">
    <location>
        <begin position="21"/>
        <end position="841"/>
    </location>
</feature>
<proteinExistence type="inferred from homology"/>
<dbReference type="Gene3D" id="2.40.170.20">
    <property type="entry name" value="TonB-dependent receptor, beta-barrel domain"/>
    <property type="match status" value="1"/>
</dbReference>
<dbReference type="Proteomes" id="UP000284772">
    <property type="component" value="Unassembled WGS sequence"/>
</dbReference>
<gene>
    <name evidence="11" type="ORF">DWX27_02475</name>
</gene>
<evidence type="ECO:0000313" key="12">
    <source>
        <dbReference type="Proteomes" id="UP000284772"/>
    </source>
</evidence>
<evidence type="ECO:0000256" key="3">
    <source>
        <dbReference type="ARBA" id="ARBA00022452"/>
    </source>
</evidence>
<dbReference type="InterPro" id="IPR008969">
    <property type="entry name" value="CarboxyPept-like_regulatory"/>
</dbReference>
<dbReference type="InterPro" id="IPR036942">
    <property type="entry name" value="Beta-barrel_TonB_sf"/>
</dbReference>
<protein>
    <submittedName>
        <fullName evidence="11">TonB-dependent receptor</fullName>
    </submittedName>
</protein>
<evidence type="ECO:0000256" key="2">
    <source>
        <dbReference type="ARBA" id="ARBA00022448"/>
    </source>
</evidence>
<dbReference type="Pfam" id="PF14905">
    <property type="entry name" value="OMP_b-brl_3"/>
    <property type="match status" value="1"/>
</dbReference>
<reference evidence="11 12" key="1">
    <citation type="submission" date="2018-08" db="EMBL/GenBank/DDBJ databases">
        <title>A genome reference for cultivated species of the human gut microbiota.</title>
        <authorList>
            <person name="Zou Y."/>
            <person name="Xue W."/>
            <person name="Luo G."/>
        </authorList>
    </citation>
    <scope>NUCLEOTIDE SEQUENCE [LARGE SCALE GENOMIC DNA]</scope>
    <source>
        <strain evidence="11 12">AF19-10AC</strain>
    </source>
</reference>
<dbReference type="PROSITE" id="PS52016">
    <property type="entry name" value="TONB_DEPENDENT_REC_3"/>
    <property type="match status" value="1"/>
</dbReference>
<dbReference type="PANTHER" id="PTHR40980:SF4">
    <property type="entry name" value="TONB-DEPENDENT RECEPTOR-LIKE BETA-BARREL DOMAIN-CONTAINING PROTEIN"/>
    <property type="match status" value="1"/>
</dbReference>
<evidence type="ECO:0000256" key="1">
    <source>
        <dbReference type="ARBA" id="ARBA00004571"/>
    </source>
</evidence>